<evidence type="ECO:0000256" key="5">
    <source>
        <dbReference type="ARBA" id="ARBA00022777"/>
    </source>
</evidence>
<accession>A0A015U0Y5</accession>
<dbReference type="InterPro" id="IPR036097">
    <property type="entry name" value="HisK_dim/P_sf"/>
</dbReference>
<dbReference type="InterPro" id="IPR004358">
    <property type="entry name" value="Sig_transdc_His_kin-like_C"/>
</dbReference>
<evidence type="ECO:0000313" key="8">
    <source>
        <dbReference type="EMBL" id="EXY76846.1"/>
    </source>
</evidence>
<dbReference type="PATRIC" id="fig|1339315.3.peg.227"/>
<sequence length="291" mass="33505">VRFRFDEKKGYQWYELRCRSLKDIKGEMMLAGIMQNIQESVEREHQLIVAKQMAEKAELKQSFLNNMSHEIRTPLNAIVGFTNVLLGEGSEEIDPDEKASMLEIINHNNELLLKLINDVLEISRLDSGGLDFDMKEWNMTDIVKEIYKTYQPLIRSSLQFRLELDDTVPVPVHTDRLRFAQVISNFLNNANKFTQNGYIALGCKVDKKHREVRIYVEDSGKGIDEKELMMIFERFYKTDEFEQGSGLGLAISKVIIERLSGRIKVHSEKGKGSCFTVILSLADAPENHMLN</sequence>
<dbReference type="GO" id="GO:0000155">
    <property type="term" value="F:phosphorelay sensor kinase activity"/>
    <property type="evidence" value="ECO:0007669"/>
    <property type="project" value="InterPro"/>
</dbReference>
<evidence type="ECO:0000256" key="2">
    <source>
        <dbReference type="ARBA" id="ARBA00012438"/>
    </source>
</evidence>
<gene>
    <name evidence="8" type="ORF">M124_4249</name>
</gene>
<dbReference type="CDD" id="cd00082">
    <property type="entry name" value="HisKA"/>
    <property type="match status" value="1"/>
</dbReference>
<evidence type="ECO:0000259" key="7">
    <source>
        <dbReference type="PROSITE" id="PS50109"/>
    </source>
</evidence>
<dbReference type="Proteomes" id="UP000020529">
    <property type="component" value="Unassembled WGS sequence"/>
</dbReference>
<evidence type="ECO:0000256" key="3">
    <source>
        <dbReference type="ARBA" id="ARBA00022553"/>
    </source>
</evidence>
<dbReference type="PRINTS" id="PR00344">
    <property type="entry name" value="BCTRLSENSOR"/>
</dbReference>
<reference evidence="8 9" key="1">
    <citation type="submission" date="2014-02" db="EMBL/GenBank/DDBJ databases">
        <authorList>
            <person name="Sears C."/>
            <person name="Carroll K."/>
            <person name="Sack B.R."/>
            <person name="Qadri F."/>
            <person name="Myers L.L."/>
            <person name="Chung G.-T."/>
            <person name="Escheverria P."/>
            <person name="Fraser C.M."/>
            <person name="Sadzewicz L."/>
            <person name="Shefchek K.A."/>
            <person name="Tallon L."/>
            <person name="Das S.P."/>
            <person name="Daugherty S."/>
            <person name="Mongodin E.F."/>
        </authorList>
    </citation>
    <scope>NUCLEOTIDE SEQUENCE [LARGE SCALE GENOMIC DNA]</scope>
    <source>
        <strain evidence="9">3988T(B)14</strain>
    </source>
</reference>
<dbReference type="SMART" id="SM00388">
    <property type="entry name" value="HisKA"/>
    <property type="match status" value="1"/>
</dbReference>
<dbReference type="Gene3D" id="3.30.565.10">
    <property type="entry name" value="Histidine kinase-like ATPase, C-terminal domain"/>
    <property type="match status" value="1"/>
</dbReference>
<dbReference type="InterPro" id="IPR005467">
    <property type="entry name" value="His_kinase_dom"/>
</dbReference>
<feature type="domain" description="Histidine kinase" evidence="7">
    <location>
        <begin position="66"/>
        <end position="283"/>
    </location>
</feature>
<protein>
    <recommendedName>
        <fullName evidence="2">histidine kinase</fullName>
        <ecNumber evidence="2">2.7.13.3</ecNumber>
    </recommendedName>
</protein>
<organism evidence="8 9">
    <name type="scientific">Bacteroides fragilis str. 3988T(B)14</name>
    <dbReference type="NCBI Taxonomy" id="1339315"/>
    <lineage>
        <taxon>Bacteria</taxon>
        <taxon>Pseudomonadati</taxon>
        <taxon>Bacteroidota</taxon>
        <taxon>Bacteroidia</taxon>
        <taxon>Bacteroidales</taxon>
        <taxon>Bacteroidaceae</taxon>
        <taxon>Bacteroides</taxon>
    </lineage>
</organism>
<dbReference type="InterPro" id="IPR050736">
    <property type="entry name" value="Sensor_HK_Regulatory"/>
</dbReference>
<dbReference type="FunFam" id="3.30.565.10:FF:000006">
    <property type="entry name" value="Sensor histidine kinase WalK"/>
    <property type="match status" value="1"/>
</dbReference>
<dbReference type="PANTHER" id="PTHR43711">
    <property type="entry name" value="TWO-COMPONENT HISTIDINE KINASE"/>
    <property type="match status" value="1"/>
</dbReference>
<keyword evidence="3" id="KW-0597">Phosphoprotein</keyword>
<dbReference type="EC" id="2.7.13.3" evidence="2"/>
<keyword evidence="4" id="KW-0808">Transferase</keyword>
<dbReference type="Pfam" id="PF00512">
    <property type="entry name" value="HisKA"/>
    <property type="match status" value="1"/>
</dbReference>
<dbReference type="Pfam" id="PF02518">
    <property type="entry name" value="HATPase_c"/>
    <property type="match status" value="1"/>
</dbReference>
<dbReference type="SMART" id="SM00387">
    <property type="entry name" value="HATPase_c"/>
    <property type="match status" value="1"/>
</dbReference>
<dbReference type="RefSeq" id="WP_032586994.1">
    <property type="nucleotide sequence ID" value="NZ_JGCY01000084.1"/>
</dbReference>
<keyword evidence="6" id="KW-0902">Two-component regulatory system</keyword>
<comment type="catalytic activity">
    <reaction evidence="1">
        <text>ATP + protein L-histidine = ADP + protein N-phospho-L-histidine.</text>
        <dbReference type="EC" id="2.7.13.3"/>
    </reaction>
</comment>
<name>A0A015U0Y5_BACFG</name>
<dbReference type="InterPro" id="IPR003594">
    <property type="entry name" value="HATPase_dom"/>
</dbReference>
<dbReference type="Gene3D" id="1.10.287.130">
    <property type="match status" value="1"/>
</dbReference>
<evidence type="ECO:0000256" key="1">
    <source>
        <dbReference type="ARBA" id="ARBA00000085"/>
    </source>
</evidence>
<feature type="non-terminal residue" evidence="8">
    <location>
        <position position="1"/>
    </location>
</feature>
<dbReference type="EMBL" id="JGCY01000084">
    <property type="protein sequence ID" value="EXY76846.1"/>
    <property type="molecule type" value="Genomic_DNA"/>
</dbReference>
<proteinExistence type="predicted"/>
<dbReference type="PANTHER" id="PTHR43711:SF31">
    <property type="entry name" value="HISTIDINE KINASE"/>
    <property type="match status" value="1"/>
</dbReference>
<dbReference type="PROSITE" id="PS50109">
    <property type="entry name" value="HIS_KIN"/>
    <property type="match status" value="1"/>
</dbReference>
<evidence type="ECO:0000256" key="6">
    <source>
        <dbReference type="ARBA" id="ARBA00023012"/>
    </source>
</evidence>
<dbReference type="InterPro" id="IPR003661">
    <property type="entry name" value="HisK_dim/P_dom"/>
</dbReference>
<evidence type="ECO:0000256" key="4">
    <source>
        <dbReference type="ARBA" id="ARBA00022679"/>
    </source>
</evidence>
<evidence type="ECO:0000313" key="9">
    <source>
        <dbReference type="Proteomes" id="UP000020529"/>
    </source>
</evidence>
<dbReference type="InterPro" id="IPR036890">
    <property type="entry name" value="HATPase_C_sf"/>
</dbReference>
<dbReference type="AlphaFoldDB" id="A0A015U0Y5"/>
<dbReference type="SUPFAM" id="SSF55874">
    <property type="entry name" value="ATPase domain of HSP90 chaperone/DNA topoisomerase II/histidine kinase"/>
    <property type="match status" value="1"/>
</dbReference>
<comment type="caution">
    <text evidence="8">The sequence shown here is derived from an EMBL/GenBank/DDBJ whole genome shotgun (WGS) entry which is preliminary data.</text>
</comment>
<dbReference type="SUPFAM" id="SSF47384">
    <property type="entry name" value="Homodimeric domain of signal transducing histidine kinase"/>
    <property type="match status" value="1"/>
</dbReference>
<keyword evidence="5 8" id="KW-0418">Kinase</keyword>